<evidence type="ECO:0000256" key="4">
    <source>
        <dbReference type="ARBA" id="ARBA00023268"/>
    </source>
</evidence>
<protein>
    <recommendedName>
        <fullName evidence="5">MGS-like domain-containing protein</fullName>
    </recommendedName>
</protein>
<dbReference type="SMART" id="SM00851">
    <property type="entry name" value="MGS"/>
    <property type="match status" value="1"/>
</dbReference>
<dbReference type="FunFam" id="3.40.50.1380:FF:000001">
    <property type="entry name" value="Bifunctional purine biosynthesis protein PurH"/>
    <property type="match status" value="1"/>
</dbReference>
<organism evidence="6">
    <name type="scientific">marine sediment metagenome</name>
    <dbReference type="NCBI Taxonomy" id="412755"/>
    <lineage>
        <taxon>unclassified sequences</taxon>
        <taxon>metagenomes</taxon>
        <taxon>ecological metagenomes</taxon>
    </lineage>
</organism>
<dbReference type="EMBL" id="BARV01033824">
    <property type="protein sequence ID" value="GAI54338.1"/>
    <property type="molecule type" value="Genomic_DNA"/>
</dbReference>
<name>X1PER4_9ZZZZ</name>
<keyword evidence="4" id="KW-0511">Multifunctional enzyme</keyword>
<evidence type="ECO:0000256" key="3">
    <source>
        <dbReference type="ARBA" id="ARBA00022801"/>
    </source>
</evidence>
<dbReference type="GO" id="GO:0006189">
    <property type="term" value="P:'de novo' IMP biosynthetic process"/>
    <property type="evidence" value="ECO:0007669"/>
    <property type="project" value="TreeGrafter"/>
</dbReference>
<dbReference type="GO" id="GO:0005829">
    <property type="term" value="C:cytosol"/>
    <property type="evidence" value="ECO:0007669"/>
    <property type="project" value="TreeGrafter"/>
</dbReference>
<evidence type="ECO:0000259" key="5">
    <source>
        <dbReference type="PROSITE" id="PS51855"/>
    </source>
</evidence>
<sequence>MRAIISVSDKAGVTDFAKDLSQLGFEIFSTGGTKKALADTKVPVKSVSEITGFPEILDGRVKTLHPMVHGGLLAKRNLPAHMAELAENKIELIDLVAVNLYPFVRTVTKPGVTLDEALENIDIGGPTMIRAAAKNFPSVIVVVDPADYKLVVAKLKQGALALDERKRLAQKAFQHVAAYDTA</sequence>
<dbReference type="PANTHER" id="PTHR11692:SF0">
    <property type="entry name" value="BIFUNCTIONAL PURINE BIOSYNTHESIS PROTEIN ATIC"/>
    <property type="match status" value="1"/>
</dbReference>
<evidence type="ECO:0000256" key="1">
    <source>
        <dbReference type="ARBA" id="ARBA00022679"/>
    </source>
</evidence>
<keyword evidence="1" id="KW-0808">Transferase</keyword>
<reference evidence="6" key="1">
    <citation type="journal article" date="2014" name="Front. Microbiol.">
        <title>High frequency of phylogenetically diverse reductive dehalogenase-homologous genes in deep subseafloor sedimentary metagenomes.</title>
        <authorList>
            <person name="Kawai M."/>
            <person name="Futagami T."/>
            <person name="Toyoda A."/>
            <person name="Takaki Y."/>
            <person name="Nishi S."/>
            <person name="Hori S."/>
            <person name="Arai W."/>
            <person name="Tsubouchi T."/>
            <person name="Morono Y."/>
            <person name="Uchiyama I."/>
            <person name="Ito T."/>
            <person name="Fujiyama A."/>
            <person name="Inagaki F."/>
            <person name="Takami H."/>
        </authorList>
    </citation>
    <scope>NUCLEOTIDE SEQUENCE</scope>
    <source>
        <strain evidence="6">Expedition CK06-06</strain>
    </source>
</reference>
<dbReference type="PROSITE" id="PS51855">
    <property type="entry name" value="MGS"/>
    <property type="match status" value="1"/>
</dbReference>
<dbReference type="GO" id="GO:0003937">
    <property type="term" value="F:IMP cyclohydrolase activity"/>
    <property type="evidence" value="ECO:0007669"/>
    <property type="project" value="InterPro"/>
</dbReference>
<feature type="domain" description="MGS-like" evidence="5">
    <location>
        <begin position="1"/>
        <end position="143"/>
    </location>
</feature>
<keyword evidence="2" id="KW-0658">Purine biosynthesis</keyword>
<dbReference type="CDD" id="cd01421">
    <property type="entry name" value="IMPCH"/>
    <property type="match status" value="1"/>
</dbReference>
<accession>X1PER4</accession>
<evidence type="ECO:0000313" key="6">
    <source>
        <dbReference type="EMBL" id="GAI54338.1"/>
    </source>
</evidence>
<dbReference type="InterPro" id="IPR011607">
    <property type="entry name" value="MGS-like_dom"/>
</dbReference>
<proteinExistence type="predicted"/>
<dbReference type="InterPro" id="IPR002695">
    <property type="entry name" value="PurH-like"/>
</dbReference>
<dbReference type="InterPro" id="IPR036914">
    <property type="entry name" value="MGS-like_dom_sf"/>
</dbReference>
<feature type="non-terminal residue" evidence="6">
    <location>
        <position position="182"/>
    </location>
</feature>
<dbReference type="Pfam" id="PF02142">
    <property type="entry name" value="MGS"/>
    <property type="match status" value="1"/>
</dbReference>
<dbReference type="AlphaFoldDB" id="X1PER4"/>
<dbReference type="SUPFAM" id="SSF52335">
    <property type="entry name" value="Methylglyoxal synthase-like"/>
    <property type="match status" value="1"/>
</dbReference>
<comment type="caution">
    <text evidence="6">The sequence shown here is derived from an EMBL/GenBank/DDBJ whole genome shotgun (WGS) entry which is preliminary data.</text>
</comment>
<dbReference type="Pfam" id="PF01808">
    <property type="entry name" value="AICARFT_IMPCHas"/>
    <property type="match status" value="1"/>
</dbReference>
<dbReference type="GO" id="GO:0004643">
    <property type="term" value="F:phosphoribosylaminoimidazolecarboxamide formyltransferase activity"/>
    <property type="evidence" value="ECO:0007669"/>
    <property type="project" value="InterPro"/>
</dbReference>
<gene>
    <name evidence="6" type="ORF">S06H3_53105</name>
</gene>
<evidence type="ECO:0000256" key="2">
    <source>
        <dbReference type="ARBA" id="ARBA00022755"/>
    </source>
</evidence>
<keyword evidence="3" id="KW-0378">Hydrolase</keyword>
<dbReference type="PANTHER" id="PTHR11692">
    <property type="entry name" value="BIFUNCTIONAL PURINE BIOSYNTHESIS PROTEIN PURH"/>
    <property type="match status" value="1"/>
</dbReference>
<dbReference type="Gene3D" id="3.40.50.1380">
    <property type="entry name" value="Methylglyoxal synthase-like domain"/>
    <property type="match status" value="1"/>
</dbReference>